<dbReference type="AlphaFoldDB" id="S3DKH2"/>
<feature type="region of interest" description="Disordered" evidence="1">
    <location>
        <begin position="256"/>
        <end position="368"/>
    </location>
</feature>
<evidence type="ECO:0000259" key="2">
    <source>
        <dbReference type="Pfam" id="PF26118"/>
    </source>
</evidence>
<dbReference type="STRING" id="1116229.S3DKH2"/>
<dbReference type="GeneID" id="19462028"/>
<feature type="compositionally biased region" description="Basic and acidic residues" evidence="1">
    <location>
        <begin position="536"/>
        <end position="548"/>
    </location>
</feature>
<feature type="compositionally biased region" description="Low complexity" evidence="1">
    <location>
        <begin position="657"/>
        <end position="668"/>
    </location>
</feature>
<keyword evidence="4" id="KW-1185">Reference proteome</keyword>
<reference evidence="3 4" key="1">
    <citation type="journal article" date="2013" name="BMC Genomics">
        <title>Genomics-driven discovery of the pneumocandin biosynthetic gene cluster in the fungus Glarea lozoyensis.</title>
        <authorList>
            <person name="Chen L."/>
            <person name="Yue Q."/>
            <person name="Zhang X."/>
            <person name="Xiang M."/>
            <person name="Wang C."/>
            <person name="Li S."/>
            <person name="Che Y."/>
            <person name="Ortiz-Lopez F.J."/>
            <person name="Bills G.F."/>
            <person name="Liu X."/>
            <person name="An Z."/>
        </authorList>
    </citation>
    <scope>NUCLEOTIDE SEQUENCE [LARGE SCALE GENOMIC DNA]</scope>
    <source>
        <strain evidence="4">ATCC 20868 / MF5171</strain>
    </source>
</reference>
<feature type="compositionally biased region" description="Polar residues" evidence="1">
    <location>
        <begin position="345"/>
        <end position="367"/>
    </location>
</feature>
<feature type="compositionally biased region" description="Basic and acidic residues" evidence="1">
    <location>
        <begin position="271"/>
        <end position="289"/>
    </location>
</feature>
<dbReference type="OrthoDB" id="7464126at2759"/>
<dbReference type="Proteomes" id="UP000016922">
    <property type="component" value="Unassembled WGS sequence"/>
</dbReference>
<organism evidence="3 4">
    <name type="scientific">Glarea lozoyensis (strain ATCC 20868 / MF5171)</name>
    <dbReference type="NCBI Taxonomy" id="1116229"/>
    <lineage>
        <taxon>Eukaryota</taxon>
        <taxon>Fungi</taxon>
        <taxon>Dikarya</taxon>
        <taxon>Ascomycota</taxon>
        <taxon>Pezizomycotina</taxon>
        <taxon>Leotiomycetes</taxon>
        <taxon>Helotiales</taxon>
        <taxon>Helotiaceae</taxon>
        <taxon>Glarea</taxon>
    </lineage>
</organism>
<dbReference type="eggNOG" id="ENOG502STQP">
    <property type="taxonomic scope" value="Eukaryota"/>
</dbReference>
<dbReference type="EMBL" id="KE145370">
    <property type="protein sequence ID" value="EPE27058.1"/>
    <property type="molecule type" value="Genomic_DNA"/>
</dbReference>
<dbReference type="PANTHER" id="PTHR42081:SF2">
    <property type="entry name" value="NIPPED-B-LIKE PROTEIN B"/>
    <property type="match status" value="1"/>
</dbReference>
<dbReference type="Pfam" id="PF26118">
    <property type="entry name" value="DUF8035"/>
    <property type="match status" value="1"/>
</dbReference>
<name>S3DKH2_GLAL2</name>
<gene>
    <name evidence="3" type="ORF">GLAREA_02972</name>
</gene>
<dbReference type="OMA" id="NHVRFDP"/>
<evidence type="ECO:0000256" key="1">
    <source>
        <dbReference type="SAM" id="MobiDB-lite"/>
    </source>
</evidence>
<sequence>MSFGASLSDIIIVVTFCKTLYRKCRDASGEYDEISREVKALYTVLRHLKYELEAPESPLNRDRSIWGRQLAPIVRDCDSSLHQLDGILQKYGRLAGDSGSSPISPKVAWDKFKFGSNEMDQLGALRVKLISHKSSLTLFLDTIQLHQTGKITTTLSGHGEQLDIILDKVDAIAAKMSNQKSGSVMTSYDNDDKEVWKDFRRELVAEGFSSSVLQQHKDVLRAYIREIDQKGLLDPSPSPAPEPSGINPHQWLESVQPQATGNSQASIDSSKTLRSDDSKKEMMFREENIKFPASLKAEMMSSDTGRVNSQRQPPQQESIASTTVAKKEPLQVPNLRIPEAEKPQYFNTSGSDSGSESDAFSDNSGSDSGRAIIRTSELVALSQALSVRPAVLPSSFGSNMSYGDQTVRRSIEYPSQVNTNLGSALTQPVAIPIRSGNTSNISREGFGTSPRPEAFRLAPDSQGNPIPPNAKWTKINRRLVSPEVLDQDRRRYEARPEFVAVLGVLSRKEIEDYAARSEILRNARRRRSNPTPHQQENVKVRLPKEHSRPIPSSGDESSETDDQQRSGKRKEHRSYTPSVAGSDIKPQSGYPNPYGAPPSPVLSTTSTQYERERTPRSSRDHRHESKRYDSSSSESEHRHKSHSHHKRDKDYSHKRSSTASRATSSSSSHGRHRSDRDKKNSRWRENLTAAGLGGAAASLLGVLSEAAEGL</sequence>
<dbReference type="KEGG" id="glz:GLAREA_02972"/>
<dbReference type="RefSeq" id="XP_008086248.1">
    <property type="nucleotide sequence ID" value="XM_008088057.1"/>
</dbReference>
<proteinExistence type="predicted"/>
<dbReference type="HOGENOM" id="CLU_013057_1_0_1"/>
<evidence type="ECO:0000313" key="4">
    <source>
        <dbReference type="Proteomes" id="UP000016922"/>
    </source>
</evidence>
<feature type="domain" description="DUF8035" evidence="2">
    <location>
        <begin position="470"/>
        <end position="523"/>
    </location>
</feature>
<feature type="compositionally biased region" description="Basic and acidic residues" evidence="1">
    <location>
        <begin position="609"/>
        <end position="637"/>
    </location>
</feature>
<protein>
    <recommendedName>
        <fullName evidence="2">DUF8035 domain-containing protein</fullName>
    </recommendedName>
</protein>
<feature type="compositionally biased region" description="Polar residues" evidence="1">
    <location>
        <begin position="301"/>
        <end position="324"/>
    </location>
</feature>
<feature type="region of interest" description="Disordered" evidence="1">
    <location>
        <begin position="522"/>
        <end position="695"/>
    </location>
</feature>
<dbReference type="PANTHER" id="PTHR42081">
    <property type="entry name" value="ZINC FINGER PROTEIN DHHC DOMAIN CONTAINING PROTEIN"/>
    <property type="match status" value="1"/>
</dbReference>
<feature type="compositionally biased region" description="Polar residues" evidence="1">
    <location>
        <begin position="256"/>
        <end position="270"/>
    </location>
</feature>
<evidence type="ECO:0000313" key="3">
    <source>
        <dbReference type="EMBL" id="EPE27058.1"/>
    </source>
</evidence>
<feature type="compositionally biased region" description="Basic residues" evidence="1">
    <location>
        <begin position="638"/>
        <end position="647"/>
    </location>
</feature>
<dbReference type="InterPro" id="IPR058348">
    <property type="entry name" value="DUF8035"/>
</dbReference>
<feature type="compositionally biased region" description="Basic and acidic residues" evidence="1">
    <location>
        <begin position="674"/>
        <end position="685"/>
    </location>
</feature>
<accession>S3DKH2</accession>